<dbReference type="STRING" id="1399860.A0A2C5Y0J2"/>
<dbReference type="SUPFAM" id="SSF48179">
    <property type="entry name" value="6-phosphogluconate dehydrogenase C-terminal domain-like"/>
    <property type="match status" value="1"/>
</dbReference>
<dbReference type="GO" id="GO:0050104">
    <property type="term" value="F:L-gulonate 3-dehydrogenase activity"/>
    <property type="evidence" value="ECO:0007669"/>
    <property type="project" value="TreeGrafter"/>
</dbReference>
<evidence type="ECO:0000256" key="1">
    <source>
        <dbReference type="ARBA" id="ARBA00009463"/>
    </source>
</evidence>
<keyword evidence="6" id="KW-1185">Reference proteome</keyword>
<evidence type="ECO:0000313" key="5">
    <source>
        <dbReference type="EMBL" id="PHH61173.1"/>
    </source>
</evidence>
<dbReference type="PANTHER" id="PTHR48075:SF1">
    <property type="entry name" value="LAMBDA-CRYSTALLIN HOMOLOG"/>
    <property type="match status" value="1"/>
</dbReference>
<dbReference type="Gene3D" id="3.40.50.720">
    <property type="entry name" value="NAD(P)-binding Rossmann-like Domain"/>
    <property type="match status" value="1"/>
</dbReference>
<protein>
    <recommendedName>
        <fullName evidence="7">3-hydroxyacyl-CoA dehydrogenase NAD binding domain-containing protein</fullName>
    </recommendedName>
</protein>
<feature type="domain" description="3-hydroxyacyl-CoA dehydrogenase C-terminal" evidence="3">
    <location>
        <begin position="187"/>
        <end position="255"/>
    </location>
</feature>
<evidence type="ECO:0000256" key="2">
    <source>
        <dbReference type="ARBA" id="ARBA00023002"/>
    </source>
</evidence>
<dbReference type="EMBL" id="NJET01000113">
    <property type="protein sequence ID" value="PHH61173.1"/>
    <property type="molecule type" value="Genomic_DNA"/>
</dbReference>
<comment type="caution">
    <text evidence="5">The sequence shown here is derived from an EMBL/GenBank/DDBJ whole genome shotgun (WGS) entry which is preliminary data.</text>
</comment>
<dbReference type="GO" id="GO:0070403">
    <property type="term" value="F:NAD+ binding"/>
    <property type="evidence" value="ECO:0007669"/>
    <property type="project" value="InterPro"/>
</dbReference>
<dbReference type="InterPro" id="IPR006176">
    <property type="entry name" value="3-OHacyl-CoA_DH_NAD-bd"/>
</dbReference>
<accession>A0A2C5Y0J2</accession>
<reference evidence="5 6" key="1">
    <citation type="submission" date="2017-06" db="EMBL/GenBank/DDBJ databases">
        <title>Ant-infecting Ophiocordyceps genomes reveal a high diversity of potential behavioral manipulation genes and a possible major role for enterotoxins.</title>
        <authorList>
            <person name="De Bekker C."/>
            <person name="Evans H.C."/>
            <person name="Brachmann A."/>
            <person name="Hughes D.P."/>
        </authorList>
    </citation>
    <scope>NUCLEOTIDE SEQUENCE [LARGE SCALE GENOMIC DNA]</scope>
    <source>
        <strain evidence="5 6">Map64</strain>
    </source>
</reference>
<dbReference type="InterPro" id="IPR008927">
    <property type="entry name" value="6-PGluconate_DH-like_C_sf"/>
</dbReference>
<dbReference type="GO" id="GO:0006631">
    <property type="term" value="P:fatty acid metabolic process"/>
    <property type="evidence" value="ECO:0007669"/>
    <property type="project" value="InterPro"/>
</dbReference>
<feature type="domain" description="3-hydroxyacyl-CoA dehydrogenase NAD binding" evidence="4">
    <location>
        <begin position="6"/>
        <end position="184"/>
    </location>
</feature>
<name>A0A2C5Y0J2_9HYPO</name>
<sequence length="321" mass="35016">MSTIRTVGVVGTGVIGSSWIGLFLAHGLQVLVSDPAPDAEQKLADYLKRIWPTLEDIGLESGASISNYKFIGATLDGYLDKVDFIQENAPERVDLKAKLIGELDAGTRPGVIIASSSSGLPSSQFISECTKNNGRVLIGHPFNPPHLMPLVEVVPHPKTDHKVVEEAMTFYRFLHRTPVYICKEVPGFIANRLQAALCCEVYSLVSRGVVSAKDIDQCVTASLGIRWAAVGPLMANAFGGGGGVEGFKHMAQHLGPVTKLWLEDMRKNRFEPTPENTESLIASVAEEMKACNSDKTEQERDKFTVQTIKWKRAIAEGINIQ</sequence>
<dbReference type="InterPro" id="IPR013328">
    <property type="entry name" value="6PGD_dom2"/>
</dbReference>
<proteinExistence type="inferred from homology"/>
<evidence type="ECO:0008006" key="7">
    <source>
        <dbReference type="Google" id="ProtNLM"/>
    </source>
</evidence>
<dbReference type="Gene3D" id="1.10.1040.10">
    <property type="entry name" value="N-(1-d-carboxylethyl)-l-norvaline Dehydrogenase, domain 2"/>
    <property type="match status" value="1"/>
</dbReference>
<evidence type="ECO:0000313" key="6">
    <source>
        <dbReference type="Proteomes" id="UP000226192"/>
    </source>
</evidence>
<dbReference type="AlphaFoldDB" id="A0A2C5Y0J2"/>
<comment type="similarity">
    <text evidence="1">Belongs to the 3-hydroxyacyl-CoA dehydrogenase family.</text>
</comment>
<dbReference type="InterPro" id="IPR036291">
    <property type="entry name" value="NAD(P)-bd_dom_sf"/>
</dbReference>
<organism evidence="5 6">
    <name type="scientific">Ophiocordyceps australis</name>
    <dbReference type="NCBI Taxonomy" id="1399860"/>
    <lineage>
        <taxon>Eukaryota</taxon>
        <taxon>Fungi</taxon>
        <taxon>Dikarya</taxon>
        <taxon>Ascomycota</taxon>
        <taxon>Pezizomycotina</taxon>
        <taxon>Sordariomycetes</taxon>
        <taxon>Hypocreomycetidae</taxon>
        <taxon>Hypocreales</taxon>
        <taxon>Ophiocordycipitaceae</taxon>
        <taxon>Ophiocordyceps</taxon>
    </lineage>
</organism>
<dbReference type="Proteomes" id="UP000226192">
    <property type="component" value="Unassembled WGS sequence"/>
</dbReference>
<dbReference type="Pfam" id="PF00725">
    <property type="entry name" value="3HCDH"/>
    <property type="match status" value="1"/>
</dbReference>
<evidence type="ECO:0000259" key="3">
    <source>
        <dbReference type="Pfam" id="PF00725"/>
    </source>
</evidence>
<dbReference type="Pfam" id="PF02737">
    <property type="entry name" value="3HCDH_N"/>
    <property type="match status" value="1"/>
</dbReference>
<keyword evidence="2" id="KW-0560">Oxidoreductase</keyword>
<dbReference type="SUPFAM" id="SSF51735">
    <property type="entry name" value="NAD(P)-binding Rossmann-fold domains"/>
    <property type="match status" value="1"/>
</dbReference>
<dbReference type="InterPro" id="IPR006108">
    <property type="entry name" value="3HC_DH_C"/>
</dbReference>
<dbReference type="OrthoDB" id="2021159at2759"/>
<evidence type="ECO:0000259" key="4">
    <source>
        <dbReference type="Pfam" id="PF02737"/>
    </source>
</evidence>
<gene>
    <name evidence="5" type="ORF">CDD81_696</name>
</gene>
<dbReference type="PANTHER" id="PTHR48075">
    <property type="entry name" value="3-HYDROXYACYL-COA DEHYDROGENASE FAMILY PROTEIN"/>
    <property type="match status" value="1"/>
</dbReference>